<feature type="compositionally biased region" description="Basic and acidic residues" evidence="1">
    <location>
        <begin position="297"/>
        <end position="314"/>
    </location>
</feature>
<dbReference type="PANTHER" id="PTHR47260">
    <property type="entry name" value="UPF0644 PROTEIN PB2B4.06"/>
    <property type="match status" value="1"/>
</dbReference>
<evidence type="ECO:0000256" key="1">
    <source>
        <dbReference type="SAM" id="MobiDB-lite"/>
    </source>
</evidence>
<proteinExistence type="predicted"/>
<gene>
    <name evidence="2" type="ORF">IWX90DRAFT_513651</name>
</gene>
<name>A0ABR1XSW5_9PEZI</name>
<feature type="compositionally biased region" description="Low complexity" evidence="1">
    <location>
        <begin position="1"/>
        <end position="15"/>
    </location>
</feature>
<dbReference type="Gene3D" id="3.10.129.10">
    <property type="entry name" value="Hotdog Thioesterase"/>
    <property type="match status" value="1"/>
</dbReference>
<organism evidence="2 3">
    <name type="scientific">Phyllosticta citrichinensis</name>
    <dbReference type="NCBI Taxonomy" id="1130410"/>
    <lineage>
        <taxon>Eukaryota</taxon>
        <taxon>Fungi</taxon>
        <taxon>Dikarya</taxon>
        <taxon>Ascomycota</taxon>
        <taxon>Pezizomycotina</taxon>
        <taxon>Dothideomycetes</taxon>
        <taxon>Dothideomycetes incertae sedis</taxon>
        <taxon>Botryosphaeriales</taxon>
        <taxon>Phyllostictaceae</taxon>
        <taxon>Phyllosticta</taxon>
    </lineage>
</organism>
<feature type="region of interest" description="Disordered" evidence="1">
    <location>
        <begin position="240"/>
        <end position="261"/>
    </location>
</feature>
<comment type="caution">
    <text evidence="2">The sequence shown here is derived from an EMBL/GenBank/DDBJ whole genome shotgun (WGS) entry which is preliminary data.</text>
</comment>
<feature type="compositionally biased region" description="Low complexity" evidence="1">
    <location>
        <begin position="56"/>
        <end position="76"/>
    </location>
</feature>
<reference evidence="2 3" key="1">
    <citation type="journal article" date="2022" name="G3 (Bethesda)">
        <title>Enemy or ally: a genomic approach to elucidate the lifestyle of Phyllosticta citrichinaensis.</title>
        <authorList>
            <person name="Buijs V.A."/>
            <person name="Groenewald J.Z."/>
            <person name="Haridas S."/>
            <person name="LaButti K.M."/>
            <person name="Lipzen A."/>
            <person name="Martin F.M."/>
            <person name="Barry K."/>
            <person name="Grigoriev I.V."/>
            <person name="Crous P.W."/>
            <person name="Seidl M.F."/>
        </authorList>
    </citation>
    <scope>NUCLEOTIDE SEQUENCE [LARGE SCALE GENOMIC DNA]</scope>
    <source>
        <strain evidence="2 3">CBS 129764</strain>
    </source>
</reference>
<feature type="compositionally biased region" description="Pro residues" evidence="1">
    <location>
        <begin position="248"/>
        <end position="257"/>
    </location>
</feature>
<feature type="region of interest" description="Disordered" evidence="1">
    <location>
        <begin position="290"/>
        <end position="314"/>
    </location>
</feature>
<keyword evidence="3" id="KW-1185">Reference proteome</keyword>
<accession>A0ABR1XSW5</accession>
<dbReference type="SUPFAM" id="SSF54637">
    <property type="entry name" value="Thioesterase/thiol ester dehydrase-isomerase"/>
    <property type="match status" value="1"/>
</dbReference>
<dbReference type="InterPro" id="IPR029069">
    <property type="entry name" value="HotDog_dom_sf"/>
</dbReference>
<dbReference type="EMBL" id="JBBWUH010000005">
    <property type="protein sequence ID" value="KAK8166370.1"/>
    <property type="molecule type" value="Genomic_DNA"/>
</dbReference>
<feature type="compositionally biased region" description="Basic residues" evidence="1">
    <location>
        <begin position="41"/>
        <end position="55"/>
    </location>
</feature>
<feature type="region of interest" description="Disordered" evidence="1">
    <location>
        <begin position="1"/>
        <end position="76"/>
    </location>
</feature>
<dbReference type="PANTHER" id="PTHR47260:SF1">
    <property type="entry name" value="UPF0644 PROTEIN PB2B4.06"/>
    <property type="match status" value="1"/>
</dbReference>
<protein>
    <submittedName>
        <fullName evidence="2">Uncharacterized protein</fullName>
    </submittedName>
</protein>
<sequence length="375" mass="40402">MPPRLLSLRPPTLARASRPRPALSLPVQRQQPFTQSAPRAGKGKASRKQKQRAKKGAAAAAAAATSPSSPSANPSQNLPWGIYRGERPLVLFPGWRKLVALGVTVFLGYLVAKPVRGFLSPDTAASDEEEQATGLGETAQRLDELPVVKALRAEEGWVEIAREPEQSADGKESAGLVARRLAASTHLLGPRRVWWNGQRGEGVSVGWAGPGVTGWPTVVHGGAIAAVVVEAVGLGWESERRVDKGPTSPVPISPTSPLPSHQPLQLDLTYLAPTRANEFYVIRFAPSPPAVPAQRGAETDLSPRKDLTKREAEVDKQPPLLAPRTEEWTATLEKALDGKVCAKARVIMPDHELKGDSLVADESEGKTWRKRLWAN</sequence>
<dbReference type="InterPro" id="IPR052061">
    <property type="entry name" value="PTE-AB_protein"/>
</dbReference>
<evidence type="ECO:0000313" key="3">
    <source>
        <dbReference type="Proteomes" id="UP001456524"/>
    </source>
</evidence>
<evidence type="ECO:0000313" key="2">
    <source>
        <dbReference type="EMBL" id="KAK8166370.1"/>
    </source>
</evidence>
<dbReference type="Proteomes" id="UP001456524">
    <property type="component" value="Unassembled WGS sequence"/>
</dbReference>
<feature type="compositionally biased region" description="Polar residues" evidence="1">
    <location>
        <begin position="27"/>
        <end position="37"/>
    </location>
</feature>